<dbReference type="EMBL" id="JACIDU010000017">
    <property type="protein sequence ID" value="MBB4105088.1"/>
    <property type="molecule type" value="Genomic_DNA"/>
</dbReference>
<evidence type="ECO:0000313" key="1">
    <source>
        <dbReference type="EMBL" id="MBB4105088.1"/>
    </source>
</evidence>
<keyword evidence="2" id="KW-1185">Reference proteome</keyword>
<dbReference type="Proteomes" id="UP000584824">
    <property type="component" value="Unassembled WGS sequence"/>
</dbReference>
<comment type="caution">
    <text evidence="1">The sequence shown here is derived from an EMBL/GenBank/DDBJ whole genome shotgun (WGS) entry which is preliminary data.</text>
</comment>
<evidence type="ECO:0008006" key="3">
    <source>
        <dbReference type="Google" id="ProtNLM"/>
    </source>
</evidence>
<reference evidence="1 2" key="1">
    <citation type="submission" date="2020-08" db="EMBL/GenBank/DDBJ databases">
        <title>Genomic Encyclopedia of Type Strains, Phase IV (KMG-IV): sequencing the most valuable type-strain genomes for metagenomic binning, comparative biology and taxonomic classification.</title>
        <authorList>
            <person name="Goeker M."/>
        </authorList>
    </citation>
    <scope>NUCLEOTIDE SEQUENCE [LARGE SCALE GENOMIC DNA]</scope>
    <source>
        <strain evidence="1 2">DSM 26385</strain>
    </source>
</reference>
<name>A0A7W6K4M7_9HYPH</name>
<proteinExistence type="predicted"/>
<organism evidence="1 2">
    <name type="scientific">Allorhizobium borbori</name>
    <dbReference type="NCBI Taxonomy" id="485907"/>
    <lineage>
        <taxon>Bacteria</taxon>
        <taxon>Pseudomonadati</taxon>
        <taxon>Pseudomonadota</taxon>
        <taxon>Alphaproteobacteria</taxon>
        <taxon>Hyphomicrobiales</taxon>
        <taxon>Rhizobiaceae</taxon>
        <taxon>Rhizobium/Agrobacterium group</taxon>
        <taxon>Allorhizobium</taxon>
    </lineage>
</organism>
<dbReference type="AlphaFoldDB" id="A0A7W6K4M7"/>
<accession>A0A7W6K4M7</accession>
<protein>
    <recommendedName>
        <fullName evidence="3">J domain-containing protein</fullName>
    </recommendedName>
</protein>
<gene>
    <name evidence="1" type="ORF">GGQ66_003671</name>
</gene>
<sequence>MLFGRSVFHSVVERLREEADKAASAETDEAPSSHRVFGLNMSFAAQTAETEQTRMYRSAGAYADILADRPEPRPTLTFTEDEPAAGPEMPAHLIVLEPAAIAAELGIDSNTTTAELNEKRRLFARQNHPDCVAAAFRSNATVRMTIANQLIDTALRERQP</sequence>
<dbReference type="RefSeq" id="WP_183794224.1">
    <property type="nucleotide sequence ID" value="NZ_JACIDU010000017.1"/>
</dbReference>
<evidence type="ECO:0000313" key="2">
    <source>
        <dbReference type="Proteomes" id="UP000584824"/>
    </source>
</evidence>